<dbReference type="EMBL" id="RBIN01000008">
    <property type="protein sequence ID" value="RKQ96891.1"/>
    <property type="molecule type" value="Genomic_DNA"/>
</dbReference>
<feature type="transmembrane region" description="Helical" evidence="2">
    <location>
        <begin position="33"/>
        <end position="60"/>
    </location>
</feature>
<keyword evidence="2" id="KW-0812">Transmembrane</keyword>
<sequence>MADPRHNAAWRMAEQLRTRARGSTRNTGGFKLLVTWLAFGMLLIVGTVFALCFLLVGWAMMPLLRHRMKRQAERFGQTHEGHYTTPEGDRRVLEGEYHVHTRAPRR</sequence>
<proteinExistence type="predicted"/>
<feature type="compositionally biased region" description="Basic and acidic residues" evidence="1">
    <location>
        <begin position="75"/>
        <end position="99"/>
    </location>
</feature>
<evidence type="ECO:0000256" key="1">
    <source>
        <dbReference type="SAM" id="MobiDB-lite"/>
    </source>
</evidence>
<evidence type="ECO:0000313" key="3">
    <source>
        <dbReference type="EMBL" id="RKQ96891.1"/>
    </source>
</evidence>
<comment type="caution">
    <text evidence="3">The sequence shown here is derived from an EMBL/GenBank/DDBJ whole genome shotgun (WGS) entry which is preliminary data.</text>
</comment>
<dbReference type="AlphaFoldDB" id="A0A420WTP6"/>
<keyword evidence="2" id="KW-1133">Transmembrane helix</keyword>
<evidence type="ECO:0000313" key="4">
    <source>
        <dbReference type="Proteomes" id="UP000281975"/>
    </source>
</evidence>
<gene>
    <name evidence="3" type="ORF">C7446_2752</name>
</gene>
<reference evidence="3 4" key="1">
    <citation type="submission" date="2018-10" db="EMBL/GenBank/DDBJ databases">
        <title>Genomic Encyclopedia of Type Strains, Phase IV (KMG-IV): sequencing the most valuable type-strain genomes for metagenomic binning, comparative biology and taxonomic classification.</title>
        <authorList>
            <person name="Goeker M."/>
        </authorList>
    </citation>
    <scope>NUCLEOTIDE SEQUENCE [LARGE SCALE GENOMIC DNA]</scope>
    <source>
        <strain evidence="3 4">DSM 23229</strain>
    </source>
</reference>
<keyword evidence="4" id="KW-1185">Reference proteome</keyword>
<dbReference type="RefSeq" id="WP_121173669.1">
    <property type="nucleotide sequence ID" value="NZ_RBIN01000008.1"/>
</dbReference>
<name>A0A420WTP6_9GAMM</name>
<dbReference type="Proteomes" id="UP000281975">
    <property type="component" value="Unassembled WGS sequence"/>
</dbReference>
<dbReference type="OrthoDB" id="6183064at2"/>
<evidence type="ECO:0000256" key="2">
    <source>
        <dbReference type="SAM" id="Phobius"/>
    </source>
</evidence>
<feature type="region of interest" description="Disordered" evidence="1">
    <location>
        <begin position="75"/>
        <end position="106"/>
    </location>
</feature>
<accession>A0A420WTP6</accession>
<keyword evidence="2" id="KW-0472">Membrane</keyword>
<organism evidence="3 4">
    <name type="scientific">Kushneria sinocarnis</name>
    <dbReference type="NCBI Taxonomy" id="595502"/>
    <lineage>
        <taxon>Bacteria</taxon>
        <taxon>Pseudomonadati</taxon>
        <taxon>Pseudomonadota</taxon>
        <taxon>Gammaproteobacteria</taxon>
        <taxon>Oceanospirillales</taxon>
        <taxon>Halomonadaceae</taxon>
        <taxon>Kushneria</taxon>
    </lineage>
</organism>
<protein>
    <submittedName>
        <fullName evidence="3">Uncharacterized protein</fullName>
    </submittedName>
</protein>